<gene>
    <name evidence="2" type="ORF">ACFQ1S_46675</name>
</gene>
<evidence type="ECO:0000256" key="1">
    <source>
        <dbReference type="SAM" id="Phobius"/>
    </source>
</evidence>
<evidence type="ECO:0000313" key="3">
    <source>
        <dbReference type="Proteomes" id="UP001597045"/>
    </source>
</evidence>
<proteinExistence type="predicted"/>
<protein>
    <recommendedName>
        <fullName evidence="4">ABC transporter permease</fullName>
    </recommendedName>
</protein>
<evidence type="ECO:0008006" key="4">
    <source>
        <dbReference type="Google" id="ProtNLM"/>
    </source>
</evidence>
<feature type="transmembrane region" description="Helical" evidence="1">
    <location>
        <begin position="92"/>
        <end position="114"/>
    </location>
</feature>
<feature type="transmembrane region" description="Helical" evidence="1">
    <location>
        <begin position="20"/>
        <end position="38"/>
    </location>
</feature>
<dbReference type="Proteomes" id="UP001597045">
    <property type="component" value="Unassembled WGS sequence"/>
</dbReference>
<evidence type="ECO:0000313" key="2">
    <source>
        <dbReference type="EMBL" id="MFD1052556.1"/>
    </source>
</evidence>
<comment type="caution">
    <text evidence="2">The sequence shown here is derived from an EMBL/GenBank/DDBJ whole genome shotgun (WGS) entry which is preliminary data.</text>
</comment>
<accession>A0ABW3MPU1</accession>
<reference evidence="3" key="1">
    <citation type="journal article" date="2019" name="Int. J. Syst. Evol. Microbiol.">
        <title>The Global Catalogue of Microorganisms (GCM) 10K type strain sequencing project: providing services to taxonomists for standard genome sequencing and annotation.</title>
        <authorList>
            <consortium name="The Broad Institute Genomics Platform"/>
            <consortium name="The Broad Institute Genome Sequencing Center for Infectious Disease"/>
            <person name="Wu L."/>
            <person name="Ma J."/>
        </authorList>
    </citation>
    <scope>NUCLEOTIDE SEQUENCE [LARGE SCALE GENOMIC DNA]</scope>
    <source>
        <strain evidence="3">JCM 31486</strain>
    </source>
</reference>
<dbReference type="EMBL" id="JBHTIS010004523">
    <property type="protein sequence ID" value="MFD1052556.1"/>
    <property type="molecule type" value="Genomic_DNA"/>
</dbReference>
<keyword evidence="3" id="KW-1185">Reference proteome</keyword>
<keyword evidence="1" id="KW-0472">Membrane</keyword>
<sequence>MTTHLAMTELRLLVRKKITAYSVLVVPLLLCALAWFIDREQPSEAWADTFGGRFIMLMVLSVYLVSTTVFTARRQSLVLQRLRTSELGNTGIYLGIGAPMVVVGLAQTLIYFGFCVAVGAPMPSNPAAVVAGVVL</sequence>
<name>A0ABW3MPU1_9PSEU</name>
<keyword evidence="1" id="KW-0812">Transmembrane</keyword>
<keyword evidence="1" id="KW-1133">Transmembrane helix</keyword>
<feature type="transmembrane region" description="Helical" evidence="1">
    <location>
        <begin position="50"/>
        <end position="72"/>
    </location>
</feature>
<feature type="non-terminal residue" evidence="2">
    <location>
        <position position="135"/>
    </location>
</feature>
<organism evidence="2 3">
    <name type="scientific">Kibdelosporangium lantanae</name>
    <dbReference type="NCBI Taxonomy" id="1497396"/>
    <lineage>
        <taxon>Bacteria</taxon>
        <taxon>Bacillati</taxon>
        <taxon>Actinomycetota</taxon>
        <taxon>Actinomycetes</taxon>
        <taxon>Pseudonocardiales</taxon>
        <taxon>Pseudonocardiaceae</taxon>
        <taxon>Kibdelosporangium</taxon>
    </lineage>
</organism>